<reference evidence="11 12" key="1">
    <citation type="submission" date="2018-05" db="EMBL/GenBank/DDBJ databases">
        <title>Genomic Encyclopedia of Type Strains, Phase IV (KMG-IV): sequencing the most valuable type-strain genomes for metagenomic binning, comparative biology and taxonomic classification.</title>
        <authorList>
            <person name="Goeker M."/>
        </authorList>
    </citation>
    <scope>NUCLEOTIDE SEQUENCE [LARGE SCALE GENOMIC DNA]</scope>
    <source>
        <strain evidence="11 12">DSM 25350</strain>
    </source>
</reference>
<dbReference type="AlphaFoldDB" id="A0A316FZD2"/>
<evidence type="ECO:0000313" key="11">
    <source>
        <dbReference type="EMBL" id="PWK53908.1"/>
    </source>
</evidence>
<feature type="region of interest" description="Disordered" evidence="8">
    <location>
        <begin position="210"/>
        <end position="241"/>
    </location>
</feature>
<dbReference type="GO" id="GO:0006508">
    <property type="term" value="P:proteolysis"/>
    <property type="evidence" value="ECO:0007669"/>
    <property type="project" value="UniProtKB-KW"/>
</dbReference>
<evidence type="ECO:0000256" key="2">
    <source>
        <dbReference type="ARBA" id="ARBA00009045"/>
    </source>
</evidence>
<feature type="domain" description="Peptidase S54 rhomboid" evidence="10">
    <location>
        <begin position="53"/>
        <end position="186"/>
    </location>
</feature>
<evidence type="ECO:0000256" key="7">
    <source>
        <dbReference type="ARBA" id="ARBA00023136"/>
    </source>
</evidence>
<feature type="compositionally biased region" description="Polar residues" evidence="8">
    <location>
        <begin position="222"/>
        <end position="241"/>
    </location>
</feature>
<comment type="subcellular location">
    <subcellularLocation>
        <location evidence="1">Membrane</location>
        <topology evidence="1">Multi-pass membrane protein</topology>
    </subcellularLocation>
</comment>
<protein>
    <submittedName>
        <fullName evidence="11">Membrane associated rhomboid family serine protease</fullName>
    </submittedName>
</protein>
<dbReference type="Pfam" id="PF01694">
    <property type="entry name" value="Rhomboid"/>
    <property type="match status" value="1"/>
</dbReference>
<proteinExistence type="inferred from homology"/>
<feature type="transmembrane region" description="Helical" evidence="9">
    <location>
        <begin position="92"/>
        <end position="110"/>
    </location>
</feature>
<organism evidence="11 12">
    <name type="scientific">Pleionea mediterranea</name>
    <dbReference type="NCBI Taxonomy" id="523701"/>
    <lineage>
        <taxon>Bacteria</taxon>
        <taxon>Pseudomonadati</taxon>
        <taxon>Pseudomonadota</taxon>
        <taxon>Gammaproteobacteria</taxon>
        <taxon>Oceanospirillales</taxon>
        <taxon>Pleioneaceae</taxon>
        <taxon>Pleionea</taxon>
    </lineage>
</organism>
<keyword evidence="6 9" id="KW-1133">Transmembrane helix</keyword>
<feature type="transmembrane region" description="Helical" evidence="9">
    <location>
        <begin position="116"/>
        <end position="135"/>
    </location>
</feature>
<evidence type="ECO:0000256" key="9">
    <source>
        <dbReference type="SAM" id="Phobius"/>
    </source>
</evidence>
<dbReference type="RefSeq" id="WP_109761996.1">
    <property type="nucleotide sequence ID" value="NZ_QGGU01000002.1"/>
</dbReference>
<dbReference type="Proteomes" id="UP000245790">
    <property type="component" value="Unassembled WGS sequence"/>
</dbReference>
<sequence>MQKNNQTKHQLLKSDIQRIIWFTALLWVIKSAETLFGFEALQYGVYPRDVSGLFGVLTAPMIHGSWSHLAANTPSVLLLGIVMAYGYPKSKWWTIAVIWVVSGLGVWLFGRESYHIGASGLTHGAFYFLFVAAILRRDKRSIALMLIAVFMHGGMMLGVLPWDPEISFEGHLFGGLAGAISAILFRHRDPKPETRLYEWERDDYEDELEPEDYHAASDSDDQSFQNRIIEDTTIQDTTNNR</sequence>
<evidence type="ECO:0000256" key="4">
    <source>
        <dbReference type="ARBA" id="ARBA00022692"/>
    </source>
</evidence>
<dbReference type="SUPFAM" id="SSF144091">
    <property type="entry name" value="Rhomboid-like"/>
    <property type="match status" value="1"/>
</dbReference>
<dbReference type="GO" id="GO:0004252">
    <property type="term" value="F:serine-type endopeptidase activity"/>
    <property type="evidence" value="ECO:0007669"/>
    <property type="project" value="InterPro"/>
</dbReference>
<gene>
    <name evidence="11" type="ORF">C8D97_102298</name>
</gene>
<dbReference type="EMBL" id="QGGU01000002">
    <property type="protein sequence ID" value="PWK53908.1"/>
    <property type="molecule type" value="Genomic_DNA"/>
</dbReference>
<feature type="transmembrane region" description="Helical" evidence="9">
    <location>
        <begin position="142"/>
        <end position="162"/>
    </location>
</feature>
<evidence type="ECO:0000256" key="6">
    <source>
        <dbReference type="ARBA" id="ARBA00022989"/>
    </source>
</evidence>
<dbReference type="InterPro" id="IPR022764">
    <property type="entry name" value="Peptidase_S54_rhomboid_dom"/>
</dbReference>
<accession>A0A316FZD2</accession>
<evidence type="ECO:0000256" key="1">
    <source>
        <dbReference type="ARBA" id="ARBA00004141"/>
    </source>
</evidence>
<dbReference type="PANTHER" id="PTHR43066:SF1">
    <property type="entry name" value="RHOMBOID PROTEIN 2"/>
    <property type="match status" value="1"/>
</dbReference>
<feature type="transmembrane region" description="Helical" evidence="9">
    <location>
        <begin position="66"/>
        <end position="85"/>
    </location>
</feature>
<keyword evidence="3 11" id="KW-0645">Protease</keyword>
<keyword evidence="12" id="KW-1185">Reference proteome</keyword>
<keyword evidence="4 9" id="KW-0812">Transmembrane</keyword>
<comment type="caution">
    <text evidence="11">The sequence shown here is derived from an EMBL/GenBank/DDBJ whole genome shotgun (WGS) entry which is preliminary data.</text>
</comment>
<feature type="transmembrane region" description="Helical" evidence="9">
    <location>
        <begin position="168"/>
        <end position="185"/>
    </location>
</feature>
<evidence type="ECO:0000256" key="3">
    <source>
        <dbReference type="ARBA" id="ARBA00022670"/>
    </source>
</evidence>
<comment type="similarity">
    <text evidence="2">Belongs to the peptidase S54 family.</text>
</comment>
<evidence type="ECO:0000313" key="12">
    <source>
        <dbReference type="Proteomes" id="UP000245790"/>
    </source>
</evidence>
<keyword evidence="5" id="KW-0378">Hydrolase</keyword>
<dbReference type="Gene3D" id="1.20.1540.10">
    <property type="entry name" value="Rhomboid-like"/>
    <property type="match status" value="1"/>
</dbReference>
<dbReference type="InterPro" id="IPR035952">
    <property type="entry name" value="Rhomboid-like_sf"/>
</dbReference>
<evidence type="ECO:0000256" key="8">
    <source>
        <dbReference type="SAM" id="MobiDB-lite"/>
    </source>
</evidence>
<keyword evidence="7 9" id="KW-0472">Membrane</keyword>
<feature type="transmembrane region" description="Helical" evidence="9">
    <location>
        <begin position="20"/>
        <end position="46"/>
    </location>
</feature>
<dbReference type="OrthoDB" id="465874at2"/>
<evidence type="ECO:0000259" key="10">
    <source>
        <dbReference type="Pfam" id="PF01694"/>
    </source>
</evidence>
<evidence type="ECO:0000256" key="5">
    <source>
        <dbReference type="ARBA" id="ARBA00022801"/>
    </source>
</evidence>
<dbReference type="PANTHER" id="PTHR43066">
    <property type="entry name" value="RHOMBOID-RELATED PROTEIN"/>
    <property type="match status" value="1"/>
</dbReference>
<dbReference type="GO" id="GO:0016020">
    <property type="term" value="C:membrane"/>
    <property type="evidence" value="ECO:0007669"/>
    <property type="project" value="UniProtKB-SubCell"/>
</dbReference>
<name>A0A316FZD2_9GAMM</name>